<sequence>MGDTKSTLHNHLQTLEQLGYLVQQEEKYRLSTKFLHLGREARNSHEVFLYGREKVKRLGEQSDAYCQLVCEENGRGTILLATRWQYEDLPPTAKHVYPMHEYLHTNAPGRQFSHSFLRNELKKSSIVTACQKTQIKR</sequence>
<dbReference type="Proteomes" id="UP001596417">
    <property type="component" value="Unassembled WGS sequence"/>
</dbReference>
<dbReference type="InterPro" id="IPR036390">
    <property type="entry name" value="WH_DNA-bd_sf"/>
</dbReference>
<dbReference type="EMBL" id="JBHTAX010000001">
    <property type="protein sequence ID" value="MFC7190007.1"/>
    <property type="molecule type" value="Genomic_DNA"/>
</dbReference>
<accession>A0ABD5YQ39</accession>
<dbReference type="AlphaFoldDB" id="A0ABD5YQ39"/>
<dbReference type="InterPro" id="IPR036388">
    <property type="entry name" value="WH-like_DNA-bd_sf"/>
</dbReference>
<dbReference type="Gene3D" id="1.10.10.10">
    <property type="entry name" value="Winged helix-like DNA-binding domain superfamily/Winged helix DNA-binding domain"/>
    <property type="match status" value="1"/>
</dbReference>
<proteinExistence type="predicted"/>
<protein>
    <submittedName>
        <fullName evidence="1">Helix-turn-helix domain-containing protein</fullName>
    </submittedName>
</protein>
<dbReference type="SUPFAM" id="SSF46785">
    <property type="entry name" value="Winged helix' DNA-binding domain"/>
    <property type="match status" value="1"/>
</dbReference>
<evidence type="ECO:0000313" key="2">
    <source>
        <dbReference type="Proteomes" id="UP001596417"/>
    </source>
</evidence>
<evidence type="ECO:0000313" key="1">
    <source>
        <dbReference type="EMBL" id="MFC7190007.1"/>
    </source>
</evidence>
<reference evidence="1 2" key="1">
    <citation type="journal article" date="2019" name="Int. J. Syst. Evol. Microbiol.">
        <title>The Global Catalogue of Microorganisms (GCM) 10K type strain sequencing project: providing services to taxonomists for standard genome sequencing and annotation.</title>
        <authorList>
            <consortium name="The Broad Institute Genomics Platform"/>
            <consortium name="The Broad Institute Genome Sequencing Center for Infectious Disease"/>
            <person name="Wu L."/>
            <person name="Ma J."/>
        </authorList>
    </citation>
    <scope>NUCLEOTIDE SEQUENCE [LARGE SCALE GENOMIC DNA]</scope>
    <source>
        <strain evidence="1 2">RDMS1</strain>
    </source>
</reference>
<dbReference type="RefSeq" id="WP_390206512.1">
    <property type="nucleotide sequence ID" value="NZ_JBHTAX010000001.1"/>
</dbReference>
<comment type="caution">
    <text evidence="1">The sequence shown here is derived from an EMBL/GenBank/DDBJ whole genome shotgun (WGS) entry which is preliminary data.</text>
</comment>
<name>A0ABD5YQ39_9EURY</name>
<organism evidence="1 2">
    <name type="scientific">Halocatena marina</name>
    <dbReference type="NCBI Taxonomy" id="2934937"/>
    <lineage>
        <taxon>Archaea</taxon>
        <taxon>Methanobacteriati</taxon>
        <taxon>Methanobacteriota</taxon>
        <taxon>Stenosarchaea group</taxon>
        <taxon>Halobacteria</taxon>
        <taxon>Halobacteriales</taxon>
        <taxon>Natronomonadaceae</taxon>
        <taxon>Halocatena</taxon>
    </lineage>
</organism>
<keyword evidence="2" id="KW-1185">Reference proteome</keyword>
<gene>
    <name evidence="1" type="ORF">ACFQL7_09165</name>
</gene>